<protein>
    <submittedName>
        <fullName evidence="1">5185_t:CDS:1</fullName>
    </submittedName>
</protein>
<gene>
    <name evidence="1" type="ORF">ACOLOM_LOCUS5311</name>
</gene>
<name>A0ACA9M2B6_9GLOM</name>
<evidence type="ECO:0000313" key="1">
    <source>
        <dbReference type="EMBL" id="CAG8563111.1"/>
    </source>
</evidence>
<accession>A0ACA9M2B6</accession>
<reference evidence="1" key="1">
    <citation type="submission" date="2021-06" db="EMBL/GenBank/DDBJ databases">
        <authorList>
            <person name="Kallberg Y."/>
            <person name="Tangrot J."/>
            <person name="Rosling A."/>
        </authorList>
    </citation>
    <scope>NUCLEOTIDE SEQUENCE</scope>
    <source>
        <strain evidence="1">CL356</strain>
    </source>
</reference>
<comment type="caution">
    <text evidence="1">The sequence shown here is derived from an EMBL/GenBank/DDBJ whole genome shotgun (WGS) entry which is preliminary data.</text>
</comment>
<evidence type="ECO:0000313" key="2">
    <source>
        <dbReference type="Proteomes" id="UP000789525"/>
    </source>
</evidence>
<dbReference type="EMBL" id="CAJVPT010009596">
    <property type="protein sequence ID" value="CAG8563111.1"/>
    <property type="molecule type" value="Genomic_DNA"/>
</dbReference>
<sequence length="496" mass="53271">MADFAAATPPLAYFAEKYWSRRTPLIVCLLVLIGAQIMFMEAPYYWLMCLARVLQGIRYVSAIYSVIEYPPTSLFSSAAVWVVAFAMLCDTVAENRLGRQLGIVLTALTIGFLIGAPLGGVLNDKLGYRAPFIVGIITCCLDMVGRLLFIEKHEASRWIPSGPVSEQPSESENTDSTLSAIMLEELHKLTFQDFFFSACVTPFTADLAAAARELDGIGYAHVFGAFNFAYACATAGQIYGHVKHGWTIIMCLAAGLILFGALAAAWGSGERPLLTRLVRLVNRWTSSTPKTSAITSGTLEKGLKGDALSPRKSNQQPTSSNASKTSLSESGSDITEKVISSKHVSLSETSFNKMSSRPPSTVGVAEGVTPSRSESISEVTMNGSKPPSVLPSSSQLTLEDNLSELGTSKEVNDELSLTESQSVSDLTIHEDPSKEMSNPESLDPSLPSPTVEEGTVEPVVTSGVETGQESAARDPSPNSESSTKEIPKEDEDTKRT</sequence>
<organism evidence="1 2">
    <name type="scientific">Acaulospora colombiana</name>
    <dbReference type="NCBI Taxonomy" id="27376"/>
    <lineage>
        <taxon>Eukaryota</taxon>
        <taxon>Fungi</taxon>
        <taxon>Fungi incertae sedis</taxon>
        <taxon>Mucoromycota</taxon>
        <taxon>Glomeromycotina</taxon>
        <taxon>Glomeromycetes</taxon>
        <taxon>Diversisporales</taxon>
        <taxon>Acaulosporaceae</taxon>
        <taxon>Acaulospora</taxon>
    </lineage>
</organism>
<dbReference type="Proteomes" id="UP000789525">
    <property type="component" value="Unassembled WGS sequence"/>
</dbReference>
<keyword evidence="2" id="KW-1185">Reference proteome</keyword>
<proteinExistence type="predicted"/>